<organism evidence="1 2">
    <name type="scientific">Macrosiphum euphorbiae</name>
    <name type="common">potato aphid</name>
    <dbReference type="NCBI Taxonomy" id="13131"/>
    <lineage>
        <taxon>Eukaryota</taxon>
        <taxon>Metazoa</taxon>
        <taxon>Ecdysozoa</taxon>
        <taxon>Arthropoda</taxon>
        <taxon>Hexapoda</taxon>
        <taxon>Insecta</taxon>
        <taxon>Pterygota</taxon>
        <taxon>Neoptera</taxon>
        <taxon>Paraneoptera</taxon>
        <taxon>Hemiptera</taxon>
        <taxon>Sternorrhyncha</taxon>
        <taxon>Aphidomorpha</taxon>
        <taxon>Aphidoidea</taxon>
        <taxon>Aphididae</taxon>
        <taxon>Macrosiphini</taxon>
        <taxon>Macrosiphum</taxon>
    </lineage>
</organism>
<reference evidence="1 2" key="1">
    <citation type="submission" date="2023-01" db="EMBL/GenBank/DDBJ databases">
        <authorList>
            <person name="Whitehead M."/>
        </authorList>
    </citation>
    <scope>NUCLEOTIDE SEQUENCE [LARGE SCALE GENOMIC DNA]</scope>
</reference>
<dbReference type="AlphaFoldDB" id="A0AAV0WWC3"/>
<proteinExistence type="predicted"/>
<evidence type="ECO:0000313" key="1">
    <source>
        <dbReference type="EMBL" id="CAI6360158.1"/>
    </source>
</evidence>
<name>A0AAV0WWC3_9HEMI</name>
<gene>
    <name evidence="1" type="ORF">MEUPH1_LOCUS15488</name>
</gene>
<sequence length="195" mass="21237">MAVLKNSRTEALEIRWKSTSNIILSVFDDLQENKQEPSESGDFNSFPVHKKAYVVTELLKNSTVEAPEFGWKSPTDITRLPVVDDLGENIQEPPESCDFHSLQLKKRSLSLPNMTVGANCDASEVGLRSVTSVELPVSDDSPYAGSSITTLMTPAEDNGIETPLSDCLRLVITADTVTHDHSSDEGTEPTVTAVT</sequence>
<evidence type="ECO:0000313" key="2">
    <source>
        <dbReference type="Proteomes" id="UP001160148"/>
    </source>
</evidence>
<protein>
    <submittedName>
        <fullName evidence="1">Uncharacterized protein</fullName>
    </submittedName>
</protein>
<keyword evidence="2" id="KW-1185">Reference proteome</keyword>
<dbReference type="Proteomes" id="UP001160148">
    <property type="component" value="Unassembled WGS sequence"/>
</dbReference>
<accession>A0AAV0WWC3</accession>
<dbReference type="EMBL" id="CARXXK010000003">
    <property type="protein sequence ID" value="CAI6360158.1"/>
    <property type="molecule type" value="Genomic_DNA"/>
</dbReference>
<comment type="caution">
    <text evidence="1">The sequence shown here is derived from an EMBL/GenBank/DDBJ whole genome shotgun (WGS) entry which is preliminary data.</text>
</comment>